<keyword evidence="10" id="KW-0626">Porin</keyword>
<feature type="domain" description="Polysaccharide export protein N-terminal" evidence="16">
    <location>
        <begin position="37"/>
        <end position="111"/>
    </location>
</feature>
<dbReference type="Gene3D" id="3.30.1950.10">
    <property type="entry name" value="wza like domain"/>
    <property type="match status" value="1"/>
</dbReference>
<feature type="domain" description="SLBB" evidence="17">
    <location>
        <begin position="117"/>
        <end position="198"/>
    </location>
</feature>
<dbReference type="PANTHER" id="PTHR33619:SF3">
    <property type="entry name" value="POLYSACCHARIDE EXPORT PROTEIN GFCE-RELATED"/>
    <property type="match status" value="1"/>
</dbReference>
<evidence type="ECO:0000256" key="6">
    <source>
        <dbReference type="ARBA" id="ARBA00022692"/>
    </source>
</evidence>
<dbReference type="Gene3D" id="3.10.560.10">
    <property type="entry name" value="Outer membrane lipoprotein wza domain like"/>
    <property type="match status" value="1"/>
</dbReference>
<comment type="subcellular location">
    <subcellularLocation>
        <location evidence="1">Cell outer membrane</location>
        <topology evidence="1">Multi-pass membrane protein</topology>
    </subcellularLocation>
</comment>
<evidence type="ECO:0000256" key="3">
    <source>
        <dbReference type="ARBA" id="ARBA00022448"/>
    </source>
</evidence>
<keyword evidence="19" id="KW-1185">Reference proteome</keyword>
<keyword evidence="13" id="KW-0998">Cell outer membrane</keyword>
<dbReference type="RefSeq" id="WP_214174904.1">
    <property type="nucleotide sequence ID" value="NZ_JAHCVK010000002.1"/>
</dbReference>
<name>A0ABS5SC08_9BACT</name>
<dbReference type="Pfam" id="PF22461">
    <property type="entry name" value="SLBB_2"/>
    <property type="match status" value="1"/>
</dbReference>
<keyword evidence="3" id="KW-0813">Transport</keyword>
<keyword evidence="6" id="KW-0812">Transmembrane</keyword>
<evidence type="ECO:0000313" key="18">
    <source>
        <dbReference type="EMBL" id="MBT0652913.1"/>
    </source>
</evidence>
<dbReference type="PROSITE" id="PS51257">
    <property type="entry name" value="PROKAR_LIPOPROTEIN"/>
    <property type="match status" value="1"/>
</dbReference>
<evidence type="ECO:0000256" key="10">
    <source>
        <dbReference type="ARBA" id="ARBA00023114"/>
    </source>
</evidence>
<proteinExistence type="inferred from homology"/>
<accession>A0ABS5SC08</accession>
<protein>
    <submittedName>
        <fullName evidence="18">Polysaccharide export protein</fullName>
    </submittedName>
</protein>
<evidence type="ECO:0000256" key="1">
    <source>
        <dbReference type="ARBA" id="ARBA00004571"/>
    </source>
</evidence>
<evidence type="ECO:0000256" key="12">
    <source>
        <dbReference type="ARBA" id="ARBA00023139"/>
    </source>
</evidence>
<evidence type="ECO:0000256" key="8">
    <source>
        <dbReference type="ARBA" id="ARBA00023047"/>
    </source>
</evidence>
<keyword evidence="4" id="KW-1134">Transmembrane beta strand</keyword>
<dbReference type="InterPro" id="IPR054765">
    <property type="entry name" value="SLBB_dom"/>
</dbReference>
<dbReference type="PANTHER" id="PTHR33619">
    <property type="entry name" value="POLYSACCHARIDE EXPORT PROTEIN GFCE-RELATED"/>
    <property type="match status" value="1"/>
</dbReference>
<dbReference type="EMBL" id="JAHCVK010000002">
    <property type="protein sequence ID" value="MBT0652913.1"/>
    <property type="molecule type" value="Genomic_DNA"/>
</dbReference>
<comment type="similarity">
    <text evidence="2">Belongs to the BexD/CtrA/VexA family.</text>
</comment>
<dbReference type="Proteomes" id="UP000756860">
    <property type="component" value="Unassembled WGS sequence"/>
</dbReference>
<gene>
    <name evidence="18" type="ORF">KI810_07585</name>
</gene>
<evidence type="ECO:0000256" key="7">
    <source>
        <dbReference type="ARBA" id="ARBA00022729"/>
    </source>
</evidence>
<sequence length="228" mass="25227">MSIMVKMLVVMLLLSACTVVRNPTPLDYPGVQAVAVPTDDYRLQVGDQLDVKFFYHPELNESVTVRPDGRISLQLVQEIRVLGMTPLQLTEKLTKAYSAELDKPSITVIVKTFNTHRVFVDGEVNKAGLVPLIGPMTVLQSISQGGGLKDTARTNEVIVIRRVAENKIASLVVNLDYAVDGTDMRQDILLQPNDIVFVPKSPIANVDVWVDQYIRRLIPIPFGVGYGL</sequence>
<feature type="chain" id="PRO_5046739321" evidence="15">
    <location>
        <begin position="22"/>
        <end position="228"/>
    </location>
</feature>
<feature type="signal peptide" evidence="15">
    <location>
        <begin position="1"/>
        <end position="21"/>
    </location>
</feature>
<organism evidence="18 19">
    <name type="scientific">Geomobilimonas luticola</name>
    <dbReference type="NCBI Taxonomy" id="1114878"/>
    <lineage>
        <taxon>Bacteria</taxon>
        <taxon>Pseudomonadati</taxon>
        <taxon>Thermodesulfobacteriota</taxon>
        <taxon>Desulfuromonadia</taxon>
        <taxon>Geobacterales</taxon>
        <taxon>Geobacteraceae</taxon>
        <taxon>Geomobilimonas</taxon>
    </lineage>
</organism>
<evidence type="ECO:0000256" key="13">
    <source>
        <dbReference type="ARBA" id="ARBA00023237"/>
    </source>
</evidence>
<reference evidence="18 19" key="1">
    <citation type="submission" date="2021-05" db="EMBL/GenBank/DDBJ databases">
        <title>The draft genome of Geobacter luticola JCM 17780.</title>
        <authorList>
            <person name="Xu Z."/>
            <person name="Masuda Y."/>
            <person name="Itoh H."/>
            <person name="Senoo K."/>
        </authorList>
    </citation>
    <scope>NUCLEOTIDE SEQUENCE [LARGE SCALE GENOMIC DNA]</scope>
    <source>
        <strain evidence="18 19">JCM 17780</strain>
    </source>
</reference>
<keyword evidence="14" id="KW-0449">Lipoprotein</keyword>
<evidence type="ECO:0000313" key="19">
    <source>
        <dbReference type="Proteomes" id="UP000756860"/>
    </source>
</evidence>
<dbReference type="InterPro" id="IPR049712">
    <property type="entry name" value="Poly_export"/>
</dbReference>
<keyword evidence="5" id="KW-0762">Sugar transport</keyword>
<evidence type="ECO:0000259" key="17">
    <source>
        <dbReference type="Pfam" id="PF22461"/>
    </source>
</evidence>
<evidence type="ECO:0000256" key="9">
    <source>
        <dbReference type="ARBA" id="ARBA00023065"/>
    </source>
</evidence>
<comment type="caution">
    <text evidence="18">The sequence shown here is derived from an EMBL/GenBank/DDBJ whole genome shotgun (WGS) entry which is preliminary data.</text>
</comment>
<keyword evidence="12" id="KW-0564">Palmitate</keyword>
<evidence type="ECO:0000256" key="14">
    <source>
        <dbReference type="ARBA" id="ARBA00023288"/>
    </source>
</evidence>
<evidence type="ECO:0000256" key="2">
    <source>
        <dbReference type="ARBA" id="ARBA00009450"/>
    </source>
</evidence>
<evidence type="ECO:0000256" key="11">
    <source>
        <dbReference type="ARBA" id="ARBA00023136"/>
    </source>
</evidence>
<keyword evidence="11" id="KW-0472">Membrane</keyword>
<evidence type="ECO:0000256" key="5">
    <source>
        <dbReference type="ARBA" id="ARBA00022597"/>
    </source>
</evidence>
<dbReference type="InterPro" id="IPR003715">
    <property type="entry name" value="Poly_export_N"/>
</dbReference>
<keyword evidence="8" id="KW-0625">Polysaccharide transport</keyword>
<evidence type="ECO:0000256" key="15">
    <source>
        <dbReference type="SAM" id="SignalP"/>
    </source>
</evidence>
<keyword evidence="9" id="KW-0406">Ion transport</keyword>
<evidence type="ECO:0000259" key="16">
    <source>
        <dbReference type="Pfam" id="PF02563"/>
    </source>
</evidence>
<keyword evidence="7 15" id="KW-0732">Signal</keyword>
<dbReference type="Pfam" id="PF02563">
    <property type="entry name" value="Poly_export"/>
    <property type="match status" value="1"/>
</dbReference>
<evidence type="ECO:0000256" key="4">
    <source>
        <dbReference type="ARBA" id="ARBA00022452"/>
    </source>
</evidence>